<dbReference type="Pfam" id="PF05919">
    <property type="entry name" value="Mitovir_RNA_pol"/>
    <property type="match status" value="1"/>
</dbReference>
<dbReference type="GeneID" id="80538805"/>
<dbReference type="RefSeq" id="YP_010800266.1">
    <property type="nucleotide sequence ID" value="NC_076801.1"/>
</dbReference>
<reference evidence="4 5" key="1">
    <citation type="journal article" date="2020" name="Virus Evol.">
        <title>Analysis of the virome associated to grapevine downy mildew lesions reveals new mycovirus lineages.</title>
        <authorList>
            <person name="Chiapello M."/>
            <person name="Rodriguez-Romero J."/>
            <person name="Ayllon M.A."/>
            <person name="Turina M."/>
        </authorList>
    </citation>
    <scope>NUCLEOTIDE SEQUENCE [LARGE SCALE GENOMIC DNA]</scope>
    <source>
        <strain evidence="4">DMG-F_43929</strain>
    </source>
</reference>
<sequence length="658" mass="73045">MRKSDNDGTPRPCRAYRSRTTKVVTRALRDWAYVFGQPMPAVDLPTDVKDCLSFSKVVKGLLADCPSSSEEERMAWQSVKKLLPASCKCMETPLLQGVVNGFARPARSLPSGYLAFLEKETRRLFPKGWDVGLYEESVLSCSPGLSGTVDSIRSYGGCQSDWRGKHSEFLDGALNGYYPGGIERCAELMVVQSAGKPRPLTKFSGETLLLKPLHTSIYDRLRRCRWLSVGDVTDASLARAGFRKEDGEVLTSGDYKSATDQLSIEAAERILGTLLSNSACVPAGLQQEALKILRPTLFHEKLAPEGIEPRVGQMMGSFLSFPLLCLQNRFAFLWAMRSGGLSPAAAEKVPCLINGDDILFSSTSRVSEEWMKLVGDLGLEVERTKTSVAAEFGSLNSTLFRWAGVHLRVVPTLRFGRLRSSQYVNSLSRELKMFVAGLRNGARFRAGVVFFRWHLGLLRSTRLTLLELGFRGTLAARLSELFRLAPCEQPRFDVPPAPVGHNVVVSTDLATWVPEDSISTELSVLNARETASWKFGLDFVNSKDRCTIRYFMRLSAIRRPVLVFTGREGWRGRLSPETKSARSKRLAGWFQQPLEQKEKRLALMDSLISSTQFNDFDCPPSYSETVGGGLGSRQETGCCTLEKEKMRMRGPLPVVGEA</sequence>
<dbReference type="InterPro" id="IPR008686">
    <property type="entry name" value="RNA_pol_mitovir"/>
</dbReference>
<dbReference type="EMBL" id="MN532659">
    <property type="protein sequence ID" value="QGY72602.1"/>
    <property type="molecule type" value="Genomic_RNA"/>
</dbReference>
<evidence type="ECO:0000256" key="2">
    <source>
        <dbReference type="ARBA" id="ARBA00022679"/>
    </source>
</evidence>
<keyword evidence="2" id="KW-0808">Transferase</keyword>
<evidence type="ECO:0000313" key="5">
    <source>
        <dbReference type="Proteomes" id="UP000829715"/>
    </source>
</evidence>
<organism evidence="4 5">
    <name type="scientific">Plasmopara viticola lesion associated ourmia-like virus 72</name>
    <dbReference type="NCBI Taxonomy" id="2686545"/>
    <lineage>
        <taxon>Viruses</taxon>
        <taxon>Riboviria</taxon>
        <taxon>Orthornavirae</taxon>
        <taxon>Lenarviricota</taxon>
        <taxon>Miaviricetes</taxon>
        <taxon>Ourlivirales</taxon>
        <taxon>Botourmiaviridae</taxon>
        <taxon>Scleroulivirus</taxon>
        <taxon>Scleroulivirus lambdaplasmoparae</taxon>
    </lineage>
</organism>
<keyword evidence="3" id="KW-0548">Nucleotidyltransferase</keyword>
<dbReference type="SUPFAM" id="SSF56672">
    <property type="entry name" value="DNA/RNA polymerases"/>
    <property type="match status" value="1"/>
</dbReference>
<name>A0ABX6FKA2_9VIRU</name>
<keyword evidence="1" id="KW-0696">RNA-directed RNA polymerase</keyword>
<evidence type="ECO:0000313" key="4">
    <source>
        <dbReference type="EMBL" id="QGY72602.1"/>
    </source>
</evidence>
<dbReference type="Proteomes" id="UP000829715">
    <property type="component" value="Segment"/>
</dbReference>
<dbReference type="InterPro" id="IPR043502">
    <property type="entry name" value="DNA/RNA_pol_sf"/>
</dbReference>
<evidence type="ECO:0000256" key="1">
    <source>
        <dbReference type="ARBA" id="ARBA00022484"/>
    </source>
</evidence>
<protein>
    <submittedName>
        <fullName evidence="4">RNA dependent RNA polymerase</fullName>
    </submittedName>
</protein>
<accession>A0ABX6FKA2</accession>
<evidence type="ECO:0000256" key="3">
    <source>
        <dbReference type="ARBA" id="ARBA00022695"/>
    </source>
</evidence>
<proteinExistence type="predicted"/>
<keyword evidence="5" id="KW-1185">Reference proteome</keyword>